<evidence type="ECO:0000256" key="2">
    <source>
        <dbReference type="ARBA" id="ARBA00004167"/>
    </source>
</evidence>
<evidence type="ECO:0000313" key="18">
    <source>
        <dbReference type="Proteomes" id="UP001634393"/>
    </source>
</evidence>
<comment type="catalytic activity">
    <reaction evidence="10">
        <text>genkwanin + reduced [NADPH--hemoprotein reductase] + O2 = scutellarein 7-methyl ether + oxidized [NADPH--hemoprotein reductase] + H2O</text>
        <dbReference type="Rhea" id="RHEA:73427"/>
        <dbReference type="Rhea" id="RHEA-COMP:11964"/>
        <dbReference type="Rhea" id="RHEA-COMP:11965"/>
        <dbReference type="ChEBI" id="CHEBI:15377"/>
        <dbReference type="ChEBI" id="CHEBI:15379"/>
        <dbReference type="ChEBI" id="CHEBI:57618"/>
        <dbReference type="ChEBI" id="CHEBI:58210"/>
        <dbReference type="ChEBI" id="CHEBI:192700"/>
        <dbReference type="ChEBI" id="CHEBI:192701"/>
    </reaction>
    <physiologicalReaction direction="left-to-right" evidence="10">
        <dbReference type="Rhea" id="RHEA:73428"/>
    </physiologicalReaction>
</comment>
<evidence type="ECO:0000256" key="3">
    <source>
        <dbReference type="ARBA" id="ARBA00022617"/>
    </source>
</evidence>
<evidence type="ECO:0000256" key="1">
    <source>
        <dbReference type="ARBA" id="ARBA00001971"/>
    </source>
</evidence>
<protein>
    <recommendedName>
        <fullName evidence="13">Flavonoid-6-hydroxylase</fullName>
    </recommendedName>
</protein>
<dbReference type="GO" id="GO:0004497">
    <property type="term" value="F:monooxygenase activity"/>
    <property type="evidence" value="ECO:0007669"/>
    <property type="project" value="UniProtKB-KW"/>
</dbReference>
<comment type="caution">
    <text evidence="17">The sequence shown here is derived from an EMBL/GenBank/DDBJ whole genome shotgun (WGS) entry which is preliminary data.</text>
</comment>
<dbReference type="InterPro" id="IPR036396">
    <property type="entry name" value="Cyt_P450_sf"/>
</dbReference>
<dbReference type="PROSITE" id="PS00086">
    <property type="entry name" value="CYTOCHROME_P450"/>
    <property type="match status" value="1"/>
</dbReference>
<comment type="pathway">
    <text evidence="8">Flavonoid metabolism.</text>
</comment>
<evidence type="ECO:0000256" key="10">
    <source>
        <dbReference type="ARBA" id="ARBA00051691"/>
    </source>
</evidence>
<comment type="catalytic activity">
    <reaction evidence="12">
        <text>apigenin 4',7-dimethyl ether + reduced [NADPH--hemoprotein reductase] + O2 = ladanein + oxidized [NADPH--hemoprotein reductase] + H2O + H(+)</text>
        <dbReference type="Rhea" id="RHEA:73435"/>
        <dbReference type="Rhea" id="RHEA-COMP:11964"/>
        <dbReference type="Rhea" id="RHEA-COMP:11965"/>
        <dbReference type="ChEBI" id="CHEBI:2769"/>
        <dbReference type="ChEBI" id="CHEBI:15377"/>
        <dbReference type="ChEBI" id="CHEBI:15378"/>
        <dbReference type="ChEBI" id="CHEBI:15379"/>
        <dbReference type="ChEBI" id="CHEBI:57618"/>
        <dbReference type="ChEBI" id="CHEBI:58210"/>
        <dbReference type="ChEBI" id="CHEBI:192702"/>
    </reaction>
    <physiologicalReaction direction="left-to-right" evidence="12">
        <dbReference type="Rhea" id="RHEA:73436"/>
    </physiologicalReaction>
</comment>
<evidence type="ECO:0000256" key="6">
    <source>
        <dbReference type="ARBA" id="ARBA00023004"/>
    </source>
</evidence>
<dbReference type="PRINTS" id="PR00385">
    <property type="entry name" value="P450"/>
</dbReference>
<name>A0ABD3SWT7_9LAMI</name>
<dbReference type="InterPro" id="IPR002401">
    <property type="entry name" value="Cyt_P450_E_grp-I"/>
</dbReference>
<keyword evidence="3 14" id="KW-0349">Heme</keyword>
<dbReference type="Gene3D" id="1.10.630.10">
    <property type="entry name" value="Cytochrome P450"/>
    <property type="match status" value="1"/>
</dbReference>
<feature type="binding site" description="axial binding residue" evidence="14">
    <location>
        <position position="475"/>
    </location>
    <ligand>
        <name>heme</name>
        <dbReference type="ChEBI" id="CHEBI:30413"/>
    </ligand>
    <ligandPart>
        <name>Fe</name>
        <dbReference type="ChEBI" id="CHEBI:18248"/>
    </ligandPart>
</feature>
<dbReference type="GO" id="GO:0046872">
    <property type="term" value="F:metal ion binding"/>
    <property type="evidence" value="ECO:0007669"/>
    <property type="project" value="UniProtKB-KW"/>
</dbReference>
<comment type="subcellular location">
    <subcellularLocation>
        <location evidence="2">Membrane</location>
        <topology evidence="2">Single-pass membrane protein</topology>
    </subcellularLocation>
</comment>
<evidence type="ECO:0000256" key="9">
    <source>
        <dbReference type="ARBA" id="ARBA00050930"/>
    </source>
</evidence>
<proteinExistence type="inferred from homology"/>
<dbReference type="PANTHER" id="PTHR47947">
    <property type="entry name" value="CYTOCHROME P450 82C3-RELATED"/>
    <property type="match status" value="1"/>
</dbReference>
<evidence type="ECO:0000256" key="12">
    <source>
        <dbReference type="ARBA" id="ARBA00052216"/>
    </source>
</evidence>
<dbReference type="Pfam" id="PF00067">
    <property type="entry name" value="p450"/>
    <property type="match status" value="1"/>
</dbReference>
<dbReference type="InterPro" id="IPR050651">
    <property type="entry name" value="Plant_Cytochrome_P450_Monoox"/>
</dbReference>
<comment type="catalytic activity">
    <reaction evidence="9">
        <text>(2S)-sakuranetin + reduced [NADPH--hemoprotein reductase] + O2 = (2S)-7-methylcarthamidin + oxidized [NADPH--hemoprotein reductase] + H2O + H(+)</text>
        <dbReference type="Rhea" id="RHEA:73431"/>
        <dbReference type="Rhea" id="RHEA-COMP:11964"/>
        <dbReference type="Rhea" id="RHEA-COMP:11965"/>
        <dbReference type="ChEBI" id="CHEBI:15377"/>
        <dbReference type="ChEBI" id="CHEBI:15378"/>
        <dbReference type="ChEBI" id="CHEBI:15379"/>
        <dbReference type="ChEBI" id="CHEBI:28927"/>
        <dbReference type="ChEBI" id="CHEBI:57618"/>
        <dbReference type="ChEBI" id="CHEBI:58210"/>
        <dbReference type="ChEBI" id="CHEBI:192815"/>
    </reaction>
    <physiologicalReaction direction="left-to-right" evidence="9">
        <dbReference type="Rhea" id="RHEA:73432"/>
    </physiologicalReaction>
</comment>
<comment type="catalytic activity">
    <reaction evidence="11">
        <text>(2S)-naringenin 4',7-dimethyl ether + reduced [NADPH--hemoprotein reductase] + O2 = (2S)-carthamidin-4',7-dimethyl ether + oxidized [NADPH--hemoprotein reductase] + H2O + H(+)</text>
        <dbReference type="Rhea" id="RHEA:73439"/>
        <dbReference type="Rhea" id="RHEA-COMP:11964"/>
        <dbReference type="Rhea" id="RHEA-COMP:11965"/>
        <dbReference type="ChEBI" id="CHEBI:15377"/>
        <dbReference type="ChEBI" id="CHEBI:15378"/>
        <dbReference type="ChEBI" id="CHEBI:15379"/>
        <dbReference type="ChEBI" id="CHEBI:57618"/>
        <dbReference type="ChEBI" id="CHEBI:58210"/>
        <dbReference type="ChEBI" id="CHEBI:192816"/>
        <dbReference type="ChEBI" id="CHEBI:192817"/>
    </reaction>
    <physiologicalReaction direction="left-to-right" evidence="11">
        <dbReference type="Rhea" id="RHEA:73440"/>
    </physiologicalReaction>
</comment>
<evidence type="ECO:0000256" key="5">
    <source>
        <dbReference type="ARBA" id="ARBA00023002"/>
    </source>
</evidence>
<feature type="coiled-coil region" evidence="16">
    <location>
        <begin position="261"/>
        <end position="288"/>
    </location>
</feature>
<organism evidence="17 18">
    <name type="scientific">Penstemon smallii</name>
    <dbReference type="NCBI Taxonomy" id="265156"/>
    <lineage>
        <taxon>Eukaryota</taxon>
        <taxon>Viridiplantae</taxon>
        <taxon>Streptophyta</taxon>
        <taxon>Embryophyta</taxon>
        <taxon>Tracheophyta</taxon>
        <taxon>Spermatophyta</taxon>
        <taxon>Magnoliopsida</taxon>
        <taxon>eudicotyledons</taxon>
        <taxon>Gunneridae</taxon>
        <taxon>Pentapetalae</taxon>
        <taxon>asterids</taxon>
        <taxon>lamiids</taxon>
        <taxon>Lamiales</taxon>
        <taxon>Plantaginaceae</taxon>
        <taxon>Cheloneae</taxon>
        <taxon>Penstemon</taxon>
    </lineage>
</organism>
<dbReference type="FunFam" id="1.10.630.10:FF:000026">
    <property type="entry name" value="Cytochrome P450 82C4"/>
    <property type="match status" value="1"/>
</dbReference>
<dbReference type="PANTHER" id="PTHR47947:SF8">
    <property type="entry name" value="CYTOCHROME P450 82C4-LIKE"/>
    <property type="match status" value="1"/>
</dbReference>
<evidence type="ECO:0000256" key="15">
    <source>
        <dbReference type="RuleBase" id="RU000461"/>
    </source>
</evidence>
<evidence type="ECO:0000313" key="17">
    <source>
        <dbReference type="EMBL" id="KAL3828923.1"/>
    </source>
</evidence>
<dbReference type="InterPro" id="IPR017972">
    <property type="entry name" value="Cyt_P450_CS"/>
</dbReference>
<evidence type="ECO:0000256" key="11">
    <source>
        <dbReference type="ARBA" id="ARBA00052049"/>
    </source>
</evidence>
<evidence type="ECO:0000256" key="16">
    <source>
        <dbReference type="SAM" id="Coils"/>
    </source>
</evidence>
<dbReference type="PRINTS" id="PR00463">
    <property type="entry name" value="EP450I"/>
</dbReference>
<sequence length="538" mass="60759">MDLLSFQVQTALFLAIVLMVIRYFKKSKENSNLSHHQIIAPEPPGAWPIIGHLHLLSGPTPLARTLGALANKHGPIFSLRLGTHQALVISNMELIKQCFTSNDCVFATRPNMAVGQHIGYDNAILGLAPYGSYWRYIKKLVTLQLMTATQLEKLKPVRSSEVDYFIKNLYQHHNKVSDKTDLSPGQTLHYNSKNVISLNSCLEDLTFNIITRILVGKRFSSGESSDLKFKEGVKKALYLSGVFVLSDAISILEWFDVGGYLKKMKETAKELDQVLEEWLQERIEMMRKRCGIEESDHQYDFLDVMLSALPEGEIVFGFKRETVVKATMLILILTGSESTAETLTWAISLLLNNNHALTLAQEELDANVGINKWVEESDIKNLHYLQSIIKETLRLYPPGPLAGPHQATQDCKIGGYYVPKGTRLIVNLWKLHRDPNVWIDCNGFRPERFLNEHRDVDFKGKHFEYIPFGAGRRMCPAMTFGLQVVHLTLARLIQGFNISTYMGGPVDMGEGLGIALPKLKPLEVVLTPRLSHKLYENL</sequence>
<evidence type="ECO:0000256" key="8">
    <source>
        <dbReference type="ARBA" id="ARBA00034479"/>
    </source>
</evidence>
<evidence type="ECO:0000256" key="14">
    <source>
        <dbReference type="PIRSR" id="PIRSR602401-1"/>
    </source>
</evidence>
<dbReference type="SUPFAM" id="SSF48264">
    <property type="entry name" value="Cytochrome P450"/>
    <property type="match status" value="1"/>
</dbReference>
<gene>
    <name evidence="17" type="ORF">ACJIZ3_017725</name>
</gene>
<dbReference type="GO" id="GO:0016020">
    <property type="term" value="C:membrane"/>
    <property type="evidence" value="ECO:0007669"/>
    <property type="project" value="UniProtKB-SubCell"/>
</dbReference>
<keyword evidence="16" id="KW-0175">Coiled coil</keyword>
<keyword evidence="7 15" id="KW-0503">Monooxygenase</keyword>
<evidence type="ECO:0000256" key="13">
    <source>
        <dbReference type="ARBA" id="ARBA00067499"/>
    </source>
</evidence>
<comment type="similarity">
    <text evidence="15">Belongs to the cytochrome P450 family.</text>
</comment>
<keyword evidence="5 15" id="KW-0560">Oxidoreductase</keyword>
<reference evidence="17 18" key="1">
    <citation type="submission" date="2024-12" db="EMBL/GenBank/DDBJ databases">
        <title>The unique morphological basis and parallel evolutionary history of personate flowers in Penstemon.</title>
        <authorList>
            <person name="Depatie T.H."/>
            <person name="Wessinger C.A."/>
        </authorList>
    </citation>
    <scope>NUCLEOTIDE SEQUENCE [LARGE SCALE GENOMIC DNA]</scope>
    <source>
        <strain evidence="17">WTNN_2</strain>
        <tissue evidence="17">Leaf</tissue>
    </source>
</reference>
<accession>A0ABD3SWT7</accession>
<keyword evidence="6 14" id="KW-0408">Iron</keyword>
<evidence type="ECO:0000256" key="7">
    <source>
        <dbReference type="ARBA" id="ARBA00023033"/>
    </source>
</evidence>
<evidence type="ECO:0000256" key="4">
    <source>
        <dbReference type="ARBA" id="ARBA00022723"/>
    </source>
</evidence>
<keyword evidence="4 14" id="KW-0479">Metal-binding</keyword>
<dbReference type="Proteomes" id="UP001634393">
    <property type="component" value="Unassembled WGS sequence"/>
</dbReference>
<dbReference type="AlphaFoldDB" id="A0ABD3SWT7"/>
<comment type="cofactor">
    <cofactor evidence="1 14">
        <name>heme</name>
        <dbReference type="ChEBI" id="CHEBI:30413"/>
    </cofactor>
</comment>
<dbReference type="EMBL" id="JBJXBP010000005">
    <property type="protein sequence ID" value="KAL3828923.1"/>
    <property type="molecule type" value="Genomic_DNA"/>
</dbReference>
<dbReference type="InterPro" id="IPR001128">
    <property type="entry name" value="Cyt_P450"/>
</dbReference>
<keyword evidence="18" id="KW-1185">Reference proteome</keyword>